<proteinExistence type="predicted"/>
<evidence type="ECO:0000313" key="2">
    <source>
        <dbReference type="EMBL" id="TDQ01156.1"/>
    </source>
</evidence>
<organism evidence="2 3">
    <name type="scientific">Labedaea rhizosphaerae</name>
    <dbReference type="NCBI Taxonomy" id="598644"/>
    <lineage>
        <taxon>Bacteria</taxon>
        <taxon>Bacillati</taxon>
        <taxon>Actinomycetota</taxon>
        <taxon>Actinomycetes</taxon>
        <taxon>Pseudonocardiales</taxon>
        <taxon>Pseudonocardiaceae</taxon>
        <taxon>Labedaea</taxon>
    </lineage>
</organism>
<feature type="signal peptide" evidence="1">
    <location>
        <begin position="1"/>
        <end position="22"/>
    </location>
</feature>
<dbReference type="GO" id="GO:0005975">
    <property type="term" value="P:carbohydrate metabolic process"/>
    <property type="evidence" value="ECO:0007669"/>
    <property type="project" value="UniProtKB-ARBA"/>
</dbReference>
<evidence type="ECO:0000256" key="1">
    <source>
        <dbReference type="SAM" id="SignalP"/>
    </source>
</evidence>
<protein>
    <submittedName>
        <fullName evidence="2">WD40 repeat protein</fullName>
    </submittedName>
</protein>
<dbReference type="InterPro" id="IPR013783">
    <property type="entry name" value="Ig-like_fold"/>
</dbReference>
<dbReference type="InterPro" id="IPR011659">
    <property type="entry name" value="WD40"/>
</dbReference>
<dbReference type="NCBIfam" id="NF012200">
    <property type="entry name" value="choice_anch_D"/>
    <property type="match status" value="2"/>
</dbReference>
<feature type="chain" id="PRO_5020872068" evidence="1">
    <location>
        <begin position="23"/>
        <end position="850"/>
    </location>
</feature>
<reference evidence="2 3" key="1">
    <citation type="submission" date="2019-03" db="EMBL/GenBank/DDBJ databases">
        <title>Genomic Encyclopedia of Type Strains, Phase IV (KMG-IV): sequencing the most valuable type-strain genomes for metagenomic binning, comparative biology and taxonomic classification.</title>
        <authorList>
            <person name="Goeker M."/>
        </authorList>
    </citation>
    <scope>NUCLEOTIDE SEQUENCE [LARGE SCALE GENOMIC DNA]</scope>
    <source>
        <strain evidence="2 3">DSM 45361</strain>
    </source>
</reference>
<dbReference type="SUPFAM" id="SSF82171">
    <property type="entry name" value="DPP6 N-terminal domain-like"/>
    <property type="match status" value="1"/>
</dbReference>
<name>A0A4R6SID6_LABRH</name>
<comment type="caution">
    <text evidence="2">The sequence shown here is derived from an EMBL/GenBank/DDBJ whole genome shotgun (WGS) entry which is preliminary data.</text>
</comment>
<sequence>MPAVVLVLFAGVLVAVGGPAAAAVAPGDTQLASVRDDGSEPPFDDTYGDSMAVSLSQDGRYVGFDTIKALDPADPDPPGSYYGNRDVYVRDLRAPGHTVLISRPVPDEDGGSGSSITVELGIGAADPSGESAAPALSATGRFVAFQTTAANLPDNDRDAASDVVVCDRDPDGNGVFDEPVEGGGTNDRYVVVGRAYQGGVRAYTNDSPSISADGMTLAWRQHALGGDYATTVVAVHLSTDDGVLLQPQESDYIDLASAEHDQATEVGSSTPKVSADGRQVAFVVHLCGESCVTYLHRKPLLALDGAPVYSNLTVVEVEDLTNRRTVRVDYEPDGHLRSTGYVYDPAISGDGRVVVYQAQPDYSQTGDDVVPTIMAVDRDPDGDGKLGPGDGEPVKSFVVSRNNNGEPGYAFQPSISADGRYVAFATSDQDMSDGVTPGSAMGSEGPPSEIVVRDIVVDQQRAAAHQPQLPGELATVSVQPDCGEDLPPGTQCGGSGSSYTPSLSGDGRVVAFDSRATDLMSTPLPCCPDRVYARTFRPFAQADPAEFGQVPLGSSQTRTITVRHNGFSPLRITGVTVSGVDFDVFPAQTCAGATLYETGSCLVSVRFAPTAVTGRAGTLRIDVVGAPPTVVSLTGAGGGVATGFVAAPNPLVFTAIKPALAPTGPAVVTIANRGPVPWNIGAVKVIGGPHLNPGDFKITANTCANTTVPAGGTCRVTVVATGHGAGLTEAVLSIADTSAGGPHLVGLLFTTTVPTLQVSPAALPSGRVATVTGQGFPLDHDVTVSRPGSTPVTAHTSATGTFTTPLVIFDHAVVGPAPVVVTAPGTTLHIEAPLLVVLGTFQPPGFTGRR</sequence>
<accession>A0A4R6SID6</accession>
<gene>
    <name evidence="2" type="ORF">EV186_1021023</name>
</gene>
<dbReference type="AlphaFoldDB" id="A0A4R6SID6"/>
<keyword evidence="1" id="KW-0732">Signal</keyword>
<dbReference type="Proteomes" id="UP000295444">
    <property type="component" value="Unassembled WGS sequence"/>
</dbReference>
<dbReference type="Gene3D" id="2.60.40.10">
    <property type="entry name" value="Immunoglobulins"/>
    <property type="match status" value="2"/>
</dbReference>
<evidence type="ECO:0000313" key="3">
    <source>
        <dbReference type="Proteomes" id="UP000295444"/>
    </source>
</evidence>
<dbReference type="Pfam" id="PF07676">
    <property type="entry name" value="PD40"/>
    <property type="match status" value="1"/>
</dbReference>
<dbReference type="EMBL" id="SNXZ01000002">
    <property type="protein sequence ID" value="TDQ01156.1"/>
    <property type="molecule type" value="Genomic_DNA"/>
</dbReference>
<keyword evidence="3" id="KW-1185">Reference proteome</keyword>